<dbReference type="GO" id="GO:0005524">
    <property type="term" value="F:ATP binding"/>
    <property type="evidence" value="ECO:0007669"/>
    <property type="project" value="UniProtKB-KW"/>
</dbReference>
<dbReference type="Gene3D" id="3.30.565.10">
    <property type="entry name" value="Histidine kinase-like ATPase, C-terminal domain"/>
    <property type="match status" value="1"/>
</dbReference>
<name>A0ABZ1J320_9ACTN</name>
<dbReference type="InterPro" id="IPR050267">
    <property type="entry name" value="Anti-sigma-factor_SerPK"/>
</dbReference>
<sequence length="134" mass="13688">MTAADLAAEPQARPVTAAMARSHVRALLGTRAQAEAPSSTTVDDILLVVTELVTNAVRHGGGLVAFDATLDGETLTVSVTDASPTAPHTVPRTRSTAPGGFGWPLVRQLSREVTVTPTAHGKTIRAVMAAGPGA</sequence>
<dbReference type="InterPro" id="IPR003594">
    <property type="entry name" value="HATPase_dom"/>
</dbReference>
<dbReference type="RefSeq" id="WP_308293783.1">
    <property type="nucleotide sequence ID" value="NZ_CP108125.1"/>
</dbReference>
<feature type="domain" description="Histidine kinase/HSP90-like ATPase" evidence="2">
    <location>
        <begin position="24"/>
        <end position="127"/>
    </location>
</feature>
<organism evidence="3 4">
    <name type="scientific">Streptomyces nigra</name>
    <dbReference type="NCBI Taxonomy" id="1827580"/>
    <lineage>
        <taxon>Bacteria</taxon>
        <taxon>Bacillati</taxon>
        <taxon>Actinomycetota</taxon>
        <taxon>Actinomycetes</taxon>
        <taxon>Kitasatosporales</taxon>
        <taxon>Streptomycetaceae</taxon>
        <taxon>Streptomyces</taxon>
    </lineage>
</organism>
<keyword evidence="1" id="KW-0723">Serine/threonine-protein kinase</keyword>
<dbReference type="EMBL" id="CP108125">
    <property type="protein sequence ID" value="WTO86965.1"/>
    <property type="molecule type" value="Genomic_DNA"/>
</dbReference>
<keyword evidence="3" id="KW-0547">Nucleotide-binding</keyword>
<gene>
    <name evidence="3" type="ORF">OHU27_32830</name>
</gene>
<dbReference type="Proteomes" id="UP001622690">
    <property type="component" value="Chromosome"/>
</dbReference>
<keyword evidence="4" id="KW-1185">Reference proteome</keyword>
<dbReference type="PANTHER" id="PTHR35526:SF3">
    <property type="entry name" value="ANTI-SIGMA-F FACTOR RSBW"/>
    <property type="match status" value="1"/>
</dbReference>
<evidence type="ECO:0000259" key="2">
    <source>
        <dbReference type="Pfam" id="PF13581"/>
    </source>
</evidence>
<reference evidence="3 4" key="1">
    <citation type="submission" date="2022-10" db="EMBL/GenBank/DDBJ databases">
        <title>The complete genomes of actinobacterial strains from the NBC collection.</title>
        <authorList>
            <person name="Joergensen T.S."/>
            <person name="Alvarez Arevalo M."/>
            <person name="Sterndorff E.B."/>
            <person name="Faurdal D."/>
            <person name="Vuksanovic O."/>
            <person name="Mourched A.-S."/>
            <person name="Charusanti P."/>
            <person name="Shaw S."/>
            <person name="Blin K."/>
            <person name="Weber T."/>
        </authorList>
    </citation>
    <scope>NUCLEOTIDE SEQUENCE [LARGE SCALE GENOMIC DNA]</scope>
    <source>
        <strain evidence="3 4">NBC_00206</strain>
    </source>
</reference>
<keyword evidence="3" id="KW-0067">ATP-binding</keyword>
<evidence type="ECO:0000313" key="4">
    <source>
        <dbReference type="Proteomes" id="UP001622690"/>
    </source>
</evidence>
<accession>A0ABZ1J320</accession>
<dbReference type="CDD" id="cd16936">
    <property type="entry name" value="HATPase_RsbW-like"/>
    <property type="match status" value="1"/>
</dbReference>
<proteinExistence type="predicted"/>
<dbReference type="PANTHER" id="PTHR35526">
    <property type="entry name" value="ANTI-SIGMA-F FACTOR RSBW-RELATED"/>
    <property type="match status" value="1"/>
</dbReference>
<dbReference type="InterPro" id="IPR036890">
    <property type="entry name" value="HATPase_C_sf"/>
</dbReference>
<protein>
    <submittedName>
        <fullName evidence="3">ATP-binding protein</fullName>
    </submittedName>
</protein>
<evidence type="ECO:0000256" key="1">
    <source>
        <dbReference type="ARBA" id="ARBA00022527"/>
    </source>
</evidence>
<keyword evidence="1" id="KW-0808">Transferase</keyword>
<keyword evidence="1" id="KW-0418">Kinase</keyword>
<dbReference type="SUPFAM" id="SSF55874">
    <property type="entry name" value="ATPase domain of HSP90 chaperone/DNA topoisomerase II/histidine kinase"/>
    <property type="match status" value="1"/>
</dbReference>
<evidence type="ECO:0000313" key="3">
    <source>
        <dbReference type="EMBL" id="WTO86965.1"/>
    </source>
</evidence>
<dbReference type="Pfam" id="PF13581">
    <property type="entry name" value="HATPase_c_2"/>
    <property type="match status" value="1"/>
</dbReference>